<dbReference type="AlphaFoldDB" id="A0A921UMY7"/>
<reference evidence="1" key="1">
    <citation type="journal article" date="2019" name="BMC Genomics">
        <title>A new reference genome for Sorghum bicolor reveals high levels of sequence similarity between sweet and grain genotypes: implications for the genetics of sugar metabolism.</title>
        <authorList>
            <person name="Cooper E.A."/>
            <person name="Brenton Z.W."/>
            <person name="Flinn B.S."/>
            <person name="Jenkins J."/>
            <person name="Shu S."/>
            <person name="Flowers D."/>
            <person name="Luo F."/>
            <person name="Wang Y."/>
            <person name="Xia P."/>
            <person name="Barry K."/>
            <person name="Daum C."/>
            <person name="Lipzen A."/>
            <person name="Yoshinaga Y."/>
            <person name="Schmutz J."/>
            <person name="Saski C."/>
            <person name="Vermerris W."/>
            <person name="Kresovich S."/>
        </authorList>
    </citation>
    <scope>NUCLEOTIDE SEQUENCE</scope>
</reference>
<protein>
    <submittedName>
        <fullName evidence="1">Uncharacterized protein</fullName>
    </submittedName>
</protein>
<gene>
    <name evidence="1" type="ORF">BDA96_04G356000</name>
</gene>
<evidence type="ECO:0000313" key="2">
    <source>
        <dbReference type="Proteomes" id="UP000807115"/>
    </source>
</evidence>
<organism evidence="1 2">
    <name type="scientific">Sorghum bicolor</name>
    <name type="common">Sorghum</name>
    <name type="synonym">Sorghum vulgare</name>
    <dbReference type="NCBI Taxonomy" id="4558"/>
    <lineage>
        <taxon>Eukaryota</taxon>
        <taxon>Viridiplantae</taxon>
        <taxon>Streptophyta</taxon>
        <taxon>Embryophyta</taxon>
        <taxon>Tracheophyta</taxon>
        <taxon>Spermatophyta</taxon>
        <taxon>Magnoliopsida</taxon>
        <taxon>Liliopsida</taxon>
        <taxon>Poales</taxon>
        <taxon>Poaceae</taxon>
        <taxon>PACMAD clade</taxon>
        <taxon>Panicoideae</taxon>
        <taxon>Andropogonodae</taxon>
        <taxon>Andropogoneae</taxon>
        <taxon>Sorghinae</taxon>
        <taxon>Sorghum</taxon>
    </lineage>
</organism>
<evidence type="ECO:0000313" key="1">
    <source>
        <dbReference type="EMBL" id="KAG0535316.1"/>
    </source>
</evidence>
<comment type="caution">
    <text evidence="1">The sequence shown here is derived from an EMBL/GenBank/DDBJ whole genome shotgun (WGS) entry which is preliminary data.</text>
</comment>
<reference evidence="1" key="2">
    <citation type="submission" date="2020-10" db="EMBL/GenBank/DDBJ databases">
        <authorList>
            <person name="Cooper E.A."/>
            <person name="Brenton Z.W."/>
            <person name="Flinn B.S."/>
            <person name="Jenkins J."/>
            <person name="Shu S."/>
            <person name="Flowers D."/>
            <person name="Luo F."/>
            <person name="Wang Y."/>
            <person name="Xia P."/>
            <person name="Barry K."/>
            <person name="Daum C."/>
            <person name="Lipzen A."/>
            <person name="Yoshinaga Y."/>
            <person name="Schmutz J."/>
            <person name="Saski C."/>
            <person name="Vermerris W."/>
            <person name="Kresovich S."/>
        </authorList>
    </citation>
    <scope>NUCLEOTIDE SEQUENCE</scope>
</reference>
<proteinExistence type="predicted"/>
<name>A0A921UMY7_SORBI</name>
<accession>A0A921UMY7</accession>
<dbReference type="Proteomes" id="UP000807115">
    <property type="component" value="Chromosome 4"/>
</dbReference>
<dbReference type="EMBL" id="CM027683">
    <property type="protein sequence ID" value="KAG0535316.1"/>
    <property type="molecule type" value="Genomic_DNA"/>
</dbReference>
<sequence length="144" mass="16031">MLSRQCTLDPCERALRQWWRALDLCARCALRQSRRILVHDAPQRWRHTLKGLARMASPGGGGCSTPSIHVQDHMSDEVRTSPFASAASSILTMGAVFSQSHAASKASSPATTTVTERRVRWRVLGMPWEVACRPAVLRIQQQPI</sequence>